<dbReference type="InterPro" id="IPR007049">
    <property type="entry name" value="Carb-sel_porin_OprB"/>
</dbReference>
<keyword evidence="4" id="KW-1185">Reference proteome</keyword>
<evidence type="ECO:0000256" key="1">
    <source>
        <dbReference type="ARBA" id="ARBA00008769"/>
    </source>
</evidence>
<accession>A0ABR7TRC2</accession>
<proteinExistence type="inferred from homology"/>
<gene>
    <name evidence="3" type="ORF">ICL07_21765</name>
</gene>
<organism evidence="3 4">
    <name type="scientific">Chitinophaga qingshengii</name>
    <dbReference type="NCBI Taxonomy" id="1569794"/>
    <lineage>
        <taxon>Bacteria</taxon>
        <taxon>Pseudomonadati</taxon>
        <taxon>Bacteroidota</taxon>
        <taxon>Chitinophagia</taxon>
        <taxon>Chitinophagales</taxon>
        <taxon>Chitinophagaceae</taxon>
        <taxon>Chitinophaga</taxon>
    </lineage>
</organism>
<dbReference type="Pfam" id="PF04966">
    <property type="entry name" value="OprB"/>
    <property type="match status" value="1"/>
</dbReference>
<evidence type="ECO:0000313" key="4">
    <source>
        <dbReference type="Proteomes" id="UP000659124"/>
    </source>
</evidence>
<protein>
    <submittedName>
        <fullName evidence="3">Carbohydrate porin</fullName>
    </submittedName>
</protein>
<name>A0ABR7TRC2_9BACT</name>
<comment type="similarity">
    <text evidence="1 2">Belongs to the OprB family.</text>
</comment>
<dbReference type="EMBL" id="JACVFC010000003">
    <property type="protein sequence ID" value="MBC9933031.1"/>
    <property type="molecule type" value="Genomic_DNA"/>
</dbReference>
<reference evidence="3 4" key="1">
    <citation type="submission" date="2020-09" db="EMBL/GenBank/DDBJ databases">
        <title>Genome sequences of type strains of Chitinophaga qingshengii and Chitinophaga varians.</title>
        <authorList>
            <person name="Kittiwongwattana C."/>
        </authorList>
    </citation>
    <scope>NUCLEOTIDE SEQUENCE [LARGE SCALE GENOMIC DNA]</scope>
    <source>
        <strain evidence="3 4">JCM 30026</strain>
    </source>
</reference>
<sequence length="442" mass="48526">MVMVALFRFIPIAGAQNGGYSTAHASNWSFHFQTTVIAQQHSGFKSPYRGDNSLADTVEPSAQSLTATLFIGRRLWKGAAVYFNPEVSGGKGLSSAAGVAGALNGETYRVGAVQPQVFIARAYLQQHFRLGDASEAVTDDVNQVGGHLPSSRITVSAGKFSIDDFYDNNAYAKDPRTQFFNWSVWANSAWDYPANTRGYTEGVVVELIKPKYAIRFSTVAVPEIANYHLMEYNINAHSETIEFEHKLQFGKRSGTIRCSASGTYSRAPSYKEGIDALASKDTFLLNVIRGASENTSFGGHKYGLGLNVDQELNDNLGVFCRVGWNDGRYATWAFTEVDRTVSGGLVSKGAKWKRPGDVVGIAAVVNAISPEHRDFLAGGGYGFILGDGRLHYGHEAILEAYYNARLNRFFQLTVDYQFVNNPGYNKDRGPVHVFGLRGHIMF</sequence>
<dbReference type="InterPro" id="IPR038673">
    <property type="entry name" value="OprB_sf"/>
</dbReference>
<dbReference type="Proteomes" id="UP000659124">
    <property type="component" value="Unassembled WGS sequence"/>
</dbReference>
<evidence type="ECO:0000256" key="2">
    <source>
        <dbReference type="RuleBase" id="RU363072"/>
    </source>
</evidence>
<comment type="caution">
    <text evidence="3">The sequence shown here is derived from an EMBL/GenBank/DDBJ whole genome shotgun (WGS) entry which is preliminary data.</text>
</comment>
<evidence type="ECO:0000313" key="3">
    <source>
        <dbReference type="EMBL" id="MBC9933031.1"/>
    </source>
</evidence>
<dbReference type="Gene3D" id="2.40.160.180">
    <property type="entry name" value="Carbohydrate-selective porin OprB"/>
    <property type="match status" value="1"/>
</dbReference>